<keyword evidence="5" id="KW-1185">Reference proteome</keyword>
<dbReference type="InterPro" id="IPR000073">
    <property type="entry name" value="AB_hydrolase_1"/>
</dbReference>
<proteinExistence type="inferred from homology"/>
<gene>
    <name evidence="4" type="ORF">O9K51_08041</name>
</gene>
<comment type="similarity">
    <text evidence="1">Belongs to the peptidase S33 family.</text>
</comment>
<evidence type="ECO:0000313" key="5">
    <source>
        <dbReference type="Proteomes" id="UP001163105"/>
    </source>
</evidence>
<protein>
    <submittedName>
        <fullName evidence="4">Alpha/beta-Hydrolase</fullName>
    </submittedName>
</protein>
<dbReference type="EMBL" id="JAQHRD010000006">
    <property type="protein sequence ID" value="KAJ6440150.1"/>
    <property type="molecule type" value="Genomic_DNA"/>
</dbReference>
<accession>A0AB34FMH9</accession>
<dbReference type="InterPro" id="IPR051601">
    <property type="entry name" value="Serine_prot/Carboxylest_S33"/>
</dbReference>
<dbReference type="InterPro" id="IPR029058">
    <property type="entry name" value="AB_hydrolase_fold"/>
</dbReference>
<dbReference type="PANTHER" id="PTHR43248">
    <property type="entry name" value="2-SUCCINYL-6-HYDROXY-2,4-CYCLOHEXADIENE-1-CARBOXYLATE SYNTHASE"/>
    <property type="match status" value="1"/>
</dbReference>
<keyword evidence="2" id="KW-0378">Hydrolase</keyword>
<feature type="domain" description="AB hydrolase-1" evidence="3">
    <location>
        <begin position="36"/>
        <end position="311"/>
    </location>
</feature>
<dbReference type="AlphaFoldDB" id="A0AB34FMH9"/>
<dbReference type="Gene3D" id="3.40.50.1820">
    <property type="entry name" value="alpha/beta hydrolase"/>
    <property type="match status" value="1"/>
</dbReference>
<dbReference type="Pfam" id="PF12697">
    <property type="entry name" value="Abhydrolase_6"/>
    <property type="match status" value="1"/>
</dbReference>
<dbReference type="GO" id="GO:0016787">
    <property type="term" value="F:hydrolase activity"/>
    <property type="evidence" value="ECO:0007669"/>
    <property type="project" value="UniProtKB-KW"/>
</dbReference>
<evidence type="ECO:0000256" key="2">
    <source>
        <dbReference type="ARBA" id="ARBA00022801"/>
    </source>
</evidence>
<organism evidence="4 5">
    <name type="scientific">Purpureocillium lavendulum</name>
    <dbReference type="NCBI Taxonomy" id="1247861"/>
    <lineage>
        <taxon>Eukaryota</taxon>
        <taxon>Fungi</taxon>
        <taxon>Dikarya</taxon>
        <taxon>Ascomycota</taxon>
        <taxon>Pezizomycotina</taxon>
        <taxon>Sordariomycetes</taxon>
        <taxon>Hypocreomycetidae</taxon>
        <taxon>Hypocreales</taxon>
        <taxon>Ophiocordycipitaceae</taxon>
        <taxon>Purpureocillium</taxon>
    </lineage>
</organism>
<reference evidence="4" key="1">
    <citation type="submission" date="2023-01" db="EMBL/GenBank/DDBJ databases">
        <title>The growth and conidiation of Purpureocillium lavendulum are regulated by nitrogen source and histone H3K14 acetylation.</title>
        <authorList>
            <person name="Tang P."/>
            <person name="Han J."/>
            <person name="Zhang C."/>
            <person name="Tang P."/>
            <person name="Qi F."/>
            <person name="Zhang K."/>
            <person name="Liang L."/>
        </authorList>
    </citation>
    <scope>NUCLEOTIDE SEQUENCE</scope>
    <source>
        <strain evidence="4">YMF1.00683</strain>
    </source>
</reference>
<evidence type="ECO:0000259" key="3">
    <source>
        <dbReference type="Pfam" id="PF12697"/>
    </source>
</evidence>
<evidence type="ECO:0000256" key="1">
    <source>
        <dbReference type="ARBA" id="ARBA00010088"/>
    </source>
</evidence>
<name>A0AB34FMH9_9HYPO</name>
<dbReference type="PANTHER" id="PTHR43248:SF27">
    <property type="entry name" value="AB HYDROLASE-1 DOMAIN-CONTAINING PROTEIN"/>
    <property type="match status" value="1"/>
</dbReference>
<dbReference type="Proteomes" id="UP001163105">
    <property type="component" value="Unassembled WGS sequence"/>
</dbReference>
<sequence>MAPLEYSFIQLSTKPAAQICYSFVPATAQAPKASLLVFLNGLGLPQDSWAATIAELQELRPQSLPAILTYDRFGQGRTTDRDPQDVGAADPTHAHDCMSAIRDLRQLLAQMASEKLQVQDVDSVAVVFACNSIGCALARLYAHEYPGTVAGLLFLDSVLANSDFVSMFPDPDAEDFAAKYEPLPEGITADILRTARERIGAMFHPSVGSKEGLSRKNLRDLLPDADAPVLQGVGGRGPFVTVLGHDFQTFGEEATKMGMPKAATLTYSNPYWHKYNQGLAKITESSRSKGPIQAPGTGHFIQRDNPAFVAAELDTILGRLE</sequence>
<dbReference type="SUPFAM" id="SSF53474">
    <property type="entry name" value="alpha/beta-Hydrolases"/>
    <property type="match status" value="1"/>
</dbReference>
<comment type="caution">
    <text evidence="4">The sequence shown here is derived from an EMBL/GenBank/DDBJ whole genome shotgun (WGS) entry which is preliminary data.</text>
</comment>
<evidence type="ECO:0000313" key="4">
    <source>
        <dbReference type="EMBL" id="KAJ6440150.1"/>
    </source>
</evidence>